<feature type="region of interest" description="Disordered" evidence="2">
    <location>
        <begin position="366"/>
        <end position="424"/>
    </location>
</feature>
<dbReference type="Gene3D" id="3.30.70.270">
    <property type="match status" value="1"/>
</dbReference>
<evidence type="ECO:0000259" key="4">
    <source>
        <dbReference type="PROSITE" id="PS50878"/>
    </source>
</evidence>
<dbReference type="Gene3D" id="4.10.60.10">
    <property type="entry name" value="Zinc finger, CCHC-type"/>
    <property type="match status" value="1"/>
</dbReference>
<dbReference type="SUPFAM" id="SSF56672">
    <property type="entry name" value="DNA/RNA polymerases"/>
    <property type="match status" value="1"/>
</dbReference>
<dbReference type="InterPro" id="IPR036875">
    <property type="entry name" value="Znf_CCHC_sf"/>
</dbReference>
<dbReference type="PANTHER" id="PTHR37984">
    <property type="entry name" value="PROTEIN CBG26694"/>
    <property type="match status" value="1"/>
</dbReference>
<organism evidence="5 6">
    <name type="scientific">Aedes albopictus</name>
    <name type="common">Asian tiger mosquito</name>
    <name type="synonym">Stegomyia albopicta</name>
    <dbReference type="NCBI Taxonomy" id="7160"/>
    <lineage>
        <taxon>Eukaryota</taxon>
        <taxon>Metazoa</taxon>
        <taxon>Ecdysozoa</taxon>
        <taxon>Arthropoda</taxon>
        <taxon>Hexapoda</taxon>
        <taxon>Insecta</taxon>
        <taxon>Pterygota</taxon>
        <taxon>Neoptera</taxon>
        <taxon>Endopterygota</taxon>
        <taxon>Diptera</taxon>
        <taxon>Nematocera</taxon>
        <taxon>Culicoidea</taxon>
        <taxon>Culicidae</taxon>
        <taxon>Culicinae</taxon>
        <taxon>Aedini</taxon>
        <taxon>Aedes</taxon>
        <taxon>Stegomyia</taxon>
    </lineage>
</organism>
<dbReference type="PROSITE" id="PS50878">
    <property type="entry name" value="RT_POL"/>
    <property type="match status" value="1"/>
</dbReference>
<feature type="domain" description="CCHC-type" evidence="3">
    <location>
        <begin position="447"/>
        <end position="462"/>
    </location>
</feature>
<feature type="compositionally biased region" description="Low complexity" evidence="2">
    <location>
        <begin position="466"/>
        <end position="480"/>
    </location>
</feature>
<dbReference type="Gene3D" id="3.10.10.10">
    <property type="entry name" value="HIV Type 1 Reverse Transcriptase, subunit A, domain 1"/>
    <property type="match status" value="1"/>
</dbReference>
<evidence type="ECO:0000256" key="1">
    <source>
        <dbReference type="PROSITE-ProRule" id="PRU00047"/>
    </source>
</evidence>
<feature type="domain" description="Reverse transcriptase" evidence="4">
    <location>
        <begin position="757"/>
        <end position="914"/>
    </location>
</feature>
<dbReference type="InterPro" id="IPR043128">
    <property type="entry name" value="Rev_trsase/Diguanyl_cyclase"/>
</dbReference>
<feature type="region of interest" description="Disordered" evidence="2">
    <location>
        <begin position="1"/>
        <end position="23"/>
    </location>
</feature>
<protein>
    <submittedName>
        <fullName evidence="5">Uncharacterized protein</fullName>
    </submittedName>
</protein>
<keyword evidence="6" id="KW-1185">Reference proteome</keyword>
<dbReference type="EnsemblMetazoa" id="AALFPA23_018058.R26516">
    <property type="protein sequence ID" value="AALFPA23_018058.P26516"/>
    <property type="gene ID" value="AALFPA23_018058"/>
</dbReference>
<name>A0ABM1ZFX1_AEDAL</name>
<dbReference type="PANTHER" id="PTHR37984:SF5">
    <property type="entry name" value="PROTEIN NYNRIN-LIKE"/>
    <property type="match status" value="1"/>
</dbReference>
<proteinExistence type="predicted"/>
<dbReference type="SUPFAM" id="SSF57756">
    <property type="entry name" value="Retrovirus zinc finger-like domains"/>
    <property type="match status" value="1"/>
</dbReference>
<keyword evidence="1" id="KW-0862">Zinc</keyword>
<feature type="region of interest" description="Disordered" evidence="2">
    <location>
        <begin position="466"/>
        <end position="507"/>
    </location>
</feature>
<evidence type="ECO:0000259" key="3">
    <source>
        <dbReference type="PROSITE" id="PS50158"/>
    </source>
</evidence>
<evidence type="ECO:0000256" key="2">
    <source>
        <dbReference type="SAM" id="MobiDB-lite"/>
    </source>
</evidence>
<dbReference type="InterPro" id="IPR000477">
    <property type="entry name" value="RT_dom"/>
</dbReference>
<keyword evidence="1" id="KW-0479">Metal-binding</keyword>
<dbReference type="InterPro" id="IPR050951">
    <property type="entry name" value="Retrovirus_Pol_polyprotein"/>
</dbReference>
<feature type="compositionally biased region" description="Basic residues" evidence="2">
    <location>
        <begin position="53"/>
        <end position="62"/>
    </location>
</feature>
<dbReference type="GeneID" id="109409203"/>
<dbReference type="PROSITE" id="PS50158">
    <property type="entry name" value="ZF_CCHC"/>
    <property type="match status" value="1"/>
</dbReference>
<keyword evidence="1" id="KW-0863">Zinc-finger</keyword>
<evidence type="ECO:0000313" key="5">
    <source>
        <dbReference type="EnsemblMetazoa" id="AALFPA23_018058.P26516"/>
    </source>
</evidence>
<dbReference type="InterPro" id="IPR001878">
    <property type="entry name" value="Znf_CCHC"/>
</dbReference>
<evidence type="ECO:0000313" key="6">
    <source>
        <dbReference type="Proteomes" id="UP000069940"/>
    </source>
</evidence>
<sequence>MDARRSEAEGNPNSQDDCREDYDNDAVGKFVRIVPKKRKSKEVPVPSPACKIPRTKGKHTKSNKCTVAGSAAEISKIEAKLAAVVRDLEIERSRSSALAEQLKQVQEGNCSSKDSVDSMATGSAAGQNFYAGAGPSSTRRAEQLSALEGTRFVSSINQLSVSSVNIPECKAPEGEELQRHSFEMWKEMLQDSMSLAGVQDEKIKYTVFKLKAGPKLLDIFRNTKSDQGAPNAEELPYSNAMHRLKAYFGSGSDVMLQRRKLALMTQLEGETDLNFISRVGTTARLCDFGEEKEFDEIVATVAGHARSKEVRVTALQMLNSGGTLTDLIDKIRHIEAVRINEEYYEQKHGKQEPVVIAQVGATYLGNSGSRRPFNRRGPQERRIQAAGSKRSPFRPGQRRSDKQSTTGSETGRYNRSMAPNLSSGQRCWRCSSFYHAPSECPAKDKVCRNCGRVGHFQRVCQSIPAVPSTSTQPSVSTEQPRISAVAKSDGDEQSANDWEPRQEHVEPRVDQTLSINVSASETKEEIGKDNFALKTDFRVALQGMLVSDTCCQVDPFLLATVGKVNEGIIRCEVAGMKCDFLIDSGAQINTFTEDLFKALMADEDCRENVYNIQEGSDCLVRAYASSGNITIIANFEAYLYISNDRPVHIEKFYVVRELRSLLSRATANRYCVLMLGLEVPVKPDVQFERMAASIDVERDLRVASVTFDGVFPKFNVPPVRISYNKNEVPCRNIFMNIPHAVKPMVEQRLQQLVEAEIIERVSEDMDTSFCSSMLVVPKGKNDIRLVIDLRGPNRYIDRTPFPMPTLEKILVELDGATWFSTIDLSNAFFHIELDKDSRHLTNFFTEFGMYRFVRLPFGLCNAPDIFQETLQRQILGGCLGVKNYLDDVLVFGKTKEEHDANLEVVLSRLREHNV</sequence>
<dbReference type="InterPro" id="IPR043502">
    <property type="entry name" value="DNA/RNA_pol_sf"/>
</dbReference>
<dbReference type="Pfam" id="PF00078">
    <property type="entry name" value="RVT_1"/>
    <property type="match status" value="1"/>
</dbReference>
<dbReference type="SMART" id="SM00343">
    <property type="entry name" value="ZnF_C2HC"/>
    <property type="match status" value="2"/>
</dbReference>
<dbReference type="CDD" id="cd01647">
    <property type="entry name" value="RT_LTR"/>
    <property type="match status" value="1"/>
</dbReference>
<feature type="compositionally biased region" description="Polar residues" evidence="2">
    <location>
        <begin position="403"/>
        <end position="424"/>
    </location>
</feature>
<dbReference type="RefSeq" id="XP_062712052.1">
    <property type="nucleotide sequence ID" value="XM_062856068.1"/>
</dbReference>
<dbReference type="Proteomes" id="UP000069940">
    <property type="component" value="Unassembled WGS sequence"/>
</dbReference>
<feature type="region of interest" description="Disordered" evidence="2">
    <location>
        <begin position="35"/>
        <end position="65"/>
    </location>
</feature>
<reference evidence="6" key="1">
    <citation type="journal article" date="2015" name="Proc. Natl. Acad. Sci. U.S.A.">
        <title>Genome sequence of the Asian Tiger mosquito, Aedes albopictus, reveals insights into its biology, genetics, and evolution.</title>
        <authorList>
            <person name="Chen X.G."/>
            <person name="Jiang X."/>
            <person name="Gu J."/>
            <person name="Xu M."/>
            <person name="Wu Y."/>
            <person name="Deng Y."/>
            <person name="Zhang C."/>
            <person name="Bonizzoni M."/>
            <person name="Dermauw W."/>
            <person name="Vontas J."/>
            <person name="Armbruster P."/>
            <person name="Huang X."/>
            <person name="Yang Y."/>
            <person name="Zhang H."/>
            <person name="He W."/>
            <person name="Peng H."/>
            <person name="Liu Y."/>
            <person name="Wu K."/>
            <person name="Chen J."/>
            <person name="Lirakis M."/>
            <person name="Topalis P."/>
            <person name="Van Leeuwen T."/>
            <person name="Hall A.B."/>
            <person name="Jiang X."/>
            <person name="Thorpe C."/>
            <person name="Mueller R.L."/>
            <person name="Sun C."/>
            <person name="Waterhouse R.M."/>
            <person name="Yan G."/>
            <person name="Tu Z.J."/>
            <person name="Fang X."/>
            <person name="James A.A."/>
        </authorList>
    </citation>
    <scope>NUCLEOTIDE SEQUENCE [LARGE SCALE GENOMIC DNA]</scope>
    <source>
        <strain evidence="6">Foshan</strain>
    </source>
</reference>
<reference evidence="5" key="2">
    <citation type="submission" date="2025-05" db="UniProtKB">
        <authorList>
            <consortium name="EnsemblMetazoa"/>
        </authorList>
    </citation>
    <scope>IDENTIFICATION</scope>
    <source>
        <strain evidence="5">Foshan</strain>
    </source>
</reference>
<accession>A0ABM1ZFX1</accession>
<feature type="compositionally biased region" description="Basic and acidic residues" evidence="2">
    <location>
        <begin position="498"/>
        <end position="507"/>
    </location>
</feature>